<comment type="caution">
    <text evidence="2">The sequence shown here is derived from an EMBL/GenBank/DDBJ whole genome shotgun (WGS) entry which is preliminary data.</text>
</comment>
<evidence type="ECO:0000256" key="1">
    <source>
        <dbReference type="SAM" id="MobiDB-lite"/>
    </source>
</evidence>
<evidence type="ECO:0000313" key="3">
    <source>
        <dbReference type="Proteomes" id="UP001199106"/>
    </source>
</evidence>
<dbReference type="AlphaFoldDB" id="A0AAD4FF19"/>
<evidence type="ECO:0000313" key="2">
    <source>
        <dbReference type="EMBL" id="KAG9188875.1"/>
    </source>
</evidence>
<feature type="compositionally biased region" description="Polar residues" evidence="1">
    <location>
        <begin position="405"/>
        <end position="414"/>
    </location>
</feature>
<feature type="compositionally biased region" description="Polar residues" evidence="1">
    <location>
        <begin position="140"/>
        <end position="151"/>
    </location>
</feature>
<feature type="compositionally biased region" description="Low complexity" evidence="1">
    <location>
        <begin position="280"/>
        <end position="295"/>
    </location>
</feature>
<feature type="compositionally biased region" description="Basic and acidic residues" evidence="1">
    <location>
        <begin position="41"/>
        <end position="50"/>
    </location>
</feature>
<keyword evidence="3" id="KW-1185">Reference proteome</keyword>
<proteinExistence type="predicted"/>
<reference evidence="2" key="1">
    <citation type="submission" date="2021-07" db="EMBL/GenBank/DDBJ databases">
        <title>Genome Resource of American Ginseng Black Spot Pathogen Alternaria panax.</title>
        <authorList>
            <person name="Qiu C."/>
            <person name="Wang W."/>
            <person name="Liu Z."/>
        </authorList>
    </citation>
    <scope>NUCLEOTIDE SEQUENCE</scope>
    <source>
        <strain evidence="2">BNCC115425</strain>
    </source>
</reference>
<feature type="region of interest" description="Disordered" evidence="1">
    <location>
        <begin position="385"/>
        <end position="414"/>
    </location>
</feature>
<feature type="region of interest" description="Disordered" evidence="1">
    <location>
        <begin position="140"/>
        <end position="165"/>
    </location>
</feature>
<name>A0AAD4FF19_9PLEO</name>
<organism evidence="2 3">
    <name type="scientific">Alternaria panax</name>
    <dbReference type="NCBI Taxonomy" id="48097"/>
    <lineage>
        <taxon>Eukaryota</taxon>
        <taxon>Fungi</taxon>
        <taxon>Dikarya</taxon>
        <taxon>Ascomycota</taxon>
        <taxon>Pezizomycotina</taxon>
        <taxon>Dothideomycetes</taxon>
        <taxon>Pleosporomycetidae</taxon>
        <taxon>Pleosporales</taxon>
        <taxon>Pleosporineae</taxon>
        <taxon>Pleosporaceae</taxon>
        <taxon>Alternaria</taxon>
        <taxon>Alternaria sect. Panax</taxon>
    </lineage>
</organism>
<protein>
    <submittedName>
        <fullName evidence="2">Uncharacterized protein</fullName>
    </submittedName>
</protein>
<gene>
    <name evidence="2" type="ORF">G6011_07580</name>
</gene>
<accession>A0AAD4FF19</accession>
<feature type="region of interest" description="Disordered" evidence="1">
    <location>
        <begin position="38"/>
        <end position="82"/>
    </location>
</feature>
<feature type="compositionally biased region" description="Basic and acidic residues" evidence="1">
    <location>
        <begin position="324"/>
        <end position="336"/>
    </location>
</feature>
<dbReference type="EMBL" id="JAANER010000006">
    <property type="protein sequence ID" value="KAG9188875.1"/>
    <property type="molecule type" value="Genomic_DNA"/>
</dbReference>
<feature type="region of interest" description="Disordered" evidence="1">
    <location>
        <begin position="237"/>
        <end position="369"/>
    </location>
</feature>
<dbReference type="Proteomes" id="UP001199106">
    <property type="component" value="Unassembled WGS sequence"/>
</dbReference>
<feature type="compositionally biased region" description="Polar residues" evidence="1">
    <location>
        <begin position="53"/>
        <end position="68"/>
    </location>
</feature>
<sequence>MVHEHELLVHISTPATRQNDQLYRSLVDAYLDFEPVQVHGKRSEQSHDEDPSYYQQHDVSSQSATTRMIDSDPAPPNQASSFCENVNTSMLLTSKDSFGSFPSGALLSDSDDVAAPPPPPSSRLAQLEHTHQNWKVQAATIPTSSGISKQRSISGGSSGDEDGEDVDTAFIEDTQEARLALQSQMLDSFEMGYEDTEEEEVDEETVRSNDDAGIFTQEVALAGVEIAEPGERTVGAEAEALPGELGDSSLISWEDSDDMDVDAGHGAQEVAPSFDKSAEHTIATTAEEPATPRAETSFKAPIPAAIPLKSSGELKPKADRRKSARLEKARAAEAKASDPLALVPSARHSESSNTAPGKRKSSRLNDASKLAAPFKIPTTVANRRKSARLEGASTTEAKAHIPSNRRLNSRSTGLGQQEALRLDASSKPAVSMVQHKISETDNVHESDKLDQPVDFSAFPHSVLAPEPQIGTSTPSTWPSQLTPYLTSLATKHPTLFQPLQRLHTPNPDTRGWWSVDCSSWPG</sequence>